<reference evidence="1" key="1">
    <citation type="submission" date="2014-11" db="EMBL/GenBank/DDBJ databases">
        <authorList>
            <person name="Amaro Gonzalez C."/>
        </authorList>
    </citation>
    <scope>NUCLEOTIDE SEQUENCE</scope>
</reference>
<reference evidence="1" key="2">
    <citation type="journal article" date="2015" name="Fish Shellfish Immunol.">
        <title>Early steps in the European eel (Anguilla anguilla)-Vibrio vulnificus interaction in the gills: Role of the RtxA13 toxin.</title>
        <authorList>
            <person name="Callol A."/>
            <person name="Pajuelo D."/>
            <person name="Ebbesson L."/>
            <person name="Teles M."/>
            <person name="MacKenzie S."/>
            <person name="Amaro C."/>
        </authorList>
    </citation>
    <scope>NUCLEOTIDE SEQUENCE</scope>
</reference>
<dbReference type="EMBL" id="GBXM01097844">
    <property type="protein sequence ID" value="JAH10733.1"/>
    <property type="molecule type" value="Transcribed_RNA"/>
</dbReference>
<proteinExistence type="predicted"/>
<evidence type="ECO:0000313" key="1">
    <source>
        <dbReference type="EMBL" id="JAH10733.1"/>
    </source>
</evidence>
<accession>A0A0E9Q3S1</accession>
<sequence length="45" mass="4919">MSGQPVCKYLGCQGDQAAGNERKCVNVCKCVKSKGSFSCLFHHLR</sequence>
<organism evidence="1">
    <name type="scientific">Anguilla anguilla</name>
    <name type="common">European freshwater eel</name>
    <name type="synonym">Muraena anguilla</name>
    <dbReference type="NCBI Taxonomy" id="7936"/>
    <lineage>
        <taxon>Eukaryota</taxon>
        <taxon>Metazoa</taxon>
        <taxon>Chordata</taxon>
        <taxon>Craniata</taxon>
        <taxon>Vertebrata</taxon>
        <taxon>Euteleostomi</taxon>
        <taxon>Actinopterygii</taxon>
        <taxon>Neopterygii</taxon>
        <taxon>Teleostei</taxon>
        <taxon>Anguilliformes</taxon>
        <taxon>Anguillidae</taxon>
        <taxon>Anguilla</taxon>
    </lineage>
</organism>
<name>A0A0E9Q3S1_ANGAN</name>
<dbReference type="AlphaFoldDB" id="A0A0E9Q3S1"/>
<protein>
    <submittedName>
        <fullName evidence="1">Uncharacterized protein</fullName>
    </submittedName>
</protein>